<dbReference type="GO" id="GO:0071949">
    <property type="term" value="F:FAD binding"/>
    <property type="evidence" value="ECO:0007669"/>
    <property type="project" value="InterPro"/>
</dbReference>
<dbReference type="PANTHER" id="PTHR11748">
    <property type="entry name" value="D-LACTATE DEHYDROGENASE"/>
    <property type="match status" value="1"/>
</dbReference>
<dbReference type="InterPro" id="IPR004113">
    <property type="entry name" value="FAD-bd_oxidored_4_C"/>
</dbReference>
<dbReference type="EMBL" id="DQVM01000047">
    <property type="protein sequence ID" value="HIQ29449.1"/>
    <property type="molecule type" value="Genomic_DNA"/>
</dbReference>
<dbReference type="SUPFAM" id="SSF55103">
    <property type="entry name" value="FAD-linked oxidases, C-terminal domain"/>
    <property type="match status" value="1"/>
</dbReference>
<dbReference type="Gene3D" id="1.10.45.10">
    <property type="entry name" value="Vanillyl-alcohol Oxidase, Chain A, domain 4"/>
    <property type="match status" value="1"/>
</dbReference>
<dbReference type="Gene3D" id="3.30.465.10">
    <property type="match status" value="1"/>
</dbReference>
<dbReference type="AlphaFoldDB" id="A0A833EBN6"/>
<evidence type="ECO:0000256" key="7">
    <source>
        <dbReference type="ARBA" id="ARBA00038897"/>
    </source>
</evidence>
<evidence type="ECO:0000256" key="1">
    <source>
        <dbReference type="ARBA" id="ARBA00001974"/>
    </source>
</evidence>
<comment type="cofactor">
    <cofactor evidence="1">
        <name>FAD</name>
        <dbReference type="ChEBI" id="CHEBI:57692"/>
    </cofactor>
</comment>
<gene>
    <name evidence="9" type="ORF">EYH45_02670</name>
</gene>
<dbReference type="Gene3D" id="3.40.462.40">
    <property type="entry name" value="FAD-linked oxidase, cap domain/gating helix"/>
    <property type="match status" value="1"/>
</dbReference>
<evidence type="ECO:0000256" key="4">
    <source>
        <dbReference type="ARBA" id="ARBA00022827"/>
    </source>
</evidence>
<comment type="caution">
    <text evidence="9">The sequence shown here is derived from an EMBL/GenBank/DDBJ whole genome shotgun (WGS) entry which is preliminary data.</text>
</comment>
<dbReference type="InterPro" id="IPR006094">
    <property type="entry name" value="Oxid_FAD_bind_N"/>
</dbReference>
<dbReference type="SUPFAM" id="SSF56176">
    <property type="entry name" value="FAD-binding/transporter-associated domain-like"/>
    <property type="match status" value="1"/>
</dbReference>
<dbReference type="InterPro" id="IPR016164">
    <property type="entry name" value="FAD-linked_Oxase-like_C"/>
</dbReference>
<dbReference type="GO" id="GO:1903457">
    <property type="term" value="P:lactate catabolic process"/>
    <property type="evidence" value="ECO:0007669"/>
    <property type="project" value="TreeGrafter"/>
</dbReference>
<evidence type="ECO:0000313" key="10">
    <source>
        <dbReference type="Proteomes" id="UP000608579"/>
    </source>
</evidence>
<comment type="similarity">
    <text evidence="2">Belongs to the FAD-binding oxidoreductase/transferase type 4 family.</text>
</comment>
<dbReference type="InterPro" id="IPR016171">
    <property type="entry name" value="Vanillyl_alc_oxidase_C-sub2"/>
</dbReference>
<keyword evidence="3" id="KW-0285">Flavoprotein</keyword>
<sequence length="475" mass="52588">MLELDGIRRVFADIVGEGNVVVGGEARYGWGALMGYRAFRRPKLRRENLIIITPGSAEEVAEVVKTANRNGIPIIPYGGGTGVMGGAAPTVEPAVMIDLRRMDRVIEVSYEDLTATAEAGVSIQKLNEAAAEKGLMFAHDPWSAPRATLGGAIATSGMGYYVAGYGSIREQVLGLEVVLPNGEILETRPAEFTSTGPSLKHIFIGSEGVFGVVTKATVRLHPLPEAEAMLGYEFPSFDAGFNAVKAMRRAKIRTSVLDMGEEAYGDADPTHDYEAELFILVEGFKEEVEAKISRIEKICREYGGERLSEGWAREFWKNRHALMHVYEKYLETGRDVEWLHENLLDYIHVYLPTSKVLEYKKKTAEIMKQHGLLLYERGLWGYPEVFSIVFYRPAEPSREEALEEAEEAIDKMLTLCQGMGGSMEHCHGVGIRLAKHMLREHGEAGIKLLQTLKNAIDQNNVMNPGKLIPKTSGLT</sequence>
<dbReference type="EC" id="1.1.2.4" evidence="7"/>
<dbReference type="InterPro" id="IPR036318">
    <property type="entry name" value="FAD-bd_PCMH-like_sf"/>
</dbReference>
<dbReference type="Pfam" id="PF01565">
    <property type="entry name" value="FAD_binding_4"/>
    <property type="match status" value="1"/>
</dbReference>
<name>A0A833EBN6_CALS0</name>
<keyword evidence="6" id="KW-0560">Oxidoreductase</keyword>
<evidence type="ECO:0000256" key="5">
    <source>
        <dbReference type="ARBA" id="ARBA00022946"/>
    </source>
</evidence>
<dbReference type="InterPro" id="IPR016169">
    <property type="entry name" value="FAD-bd_PCMH_sub2"/>
</dbReference>
<protein>
    <recommendedName>
        <fullName evidence="7">D-lactate dehydrogenase (cytochrome)</fullName>
        <ecNumber evidence="7">1.1.2.4</ecNumber>
    </recommendedName>
</protein>
<dbReference type="PROSITE" id="PS51387">
    <property type="entry name" value="FAD_PCMH"/>
    <property type="match status" value="1"/>
</dbReference>
<dbReference type="GO" id="GO:0004458">
    <property type="term" value="F:D-lactate dehydrogenase (cytochrome) activity"/>
    <property type="evidence" value="ECO:0007669"/>
    <property type="project" value="UniProtKB-EC"/>
</dbReference>
<accession>A0A833EBN6</accession>
<evidence type="ECO:0000256" key="6">
    <source>
        <dbReference type="ARBA" id="ARBA00023002"/>
    </source>
</evidence>
<proteinExistence type="inferred from homology"/>
<evidence type="ECO:0000259" key="8">
    <source>
        <dbReference type="PROSITE" id="PS51387"/>
    </source>
</evidence>
<reference evidence="9" key="1">
    <citation type="journal article" date="2020" name="ISME J.">
        <title>Gammaproteobacteria mediating utilization of methyl-, sulfur- and petroleum organic compounds in deep ocean hydrothermal plumes.</title>
        <authorList>
            <person name="Zhou Z."/>
            <person name="Liu Y."/>
            <person name="Pan J."/>
            <person name="Cron B.R."/>
            <person name="Toner B.M."/>
            <person name="Anantharaman K."/>
            <person name="Breier J.A."/>
            <person name="Dick G.J."/>
            <person name="Li M."/>
        </authorList>
    </citation>
    <scope>NUCLEOTIDE SEQUENCE</scope>
    <source>
        <strain evidence="9">SZUA-1515</strain>
    </source>
</reference>
<dbReference type="Pfam" id="PF02913">
    <property type="entry name" value="FAD-oxidase_C"/>
    <property type="match status" value="1"/>
</dbReference>
<feature type="domain" description="FAD-binding PCMH-type" evidence="8">
    <location>
        <begin position="44"/>
        <end position="223"/>
    </location>
</feature>
<evidence type="ECO:0000256" key="2">
    <source>
        <dbReference type="ARBA" id="ARBA00008000"/>
    </source>
</evidence>
<evidence type="ECO:0000256" key="3">
    <source>
        <dbReference type="ARBA" id="ARBA00022630"/>
    </source>
</evidence>
<dbReference type="PANTHER" id="PTHR11748:SF111">
    <property type="entry name" value="D-LACTATE DEHYDROGENASE, MITOCHONDRIAL-RELATED"/>
    <property type="match status" value="1"/>
</dbReference>
<dbReference type="GO" id="GO:0008720">
    <property type="term" value="F:D-lactate dehydrogenase (NAD+) activity"/>
    <property type="evidence" value="ECO:0007669"/>
    <property type="project" value="TreeGrafter"/>
</dbReference>
<organism evidence="9 10">
    <name type="scientific">Caldiarchaeum subterraneum</name>
    <dbReference type="NCBI Taxonomy" id="311458"/>
    <lineage>
        <taxon>Archaea</taxon>
        <taxon>Nitrososphaerota</taxon>
        <taxon>Candidatus Caldarchaeales</taxon>
        <taxon>Candidatus Caldarchaeaceae</taxon>
        <taxon>Candidatus Caldarchaeum</taxon>
    </lineage>
</organism>
<evidence type="ECO:0000313" key="9">
    <source>
        <dbReference type="EMBL" id="HIQ29449.1"/>
    </source>
</evidence>
<keyword evidence="5" id="KW-0809">Transit peptide</keyword>
<dbReference type="InterPro" id="IPR016166">
    <property type="entry name" value="FAD-bd_PCMH"/>
</dbReference>
<keyword evidence="4" id="KW-0274">FAD</keyword>
<dbReference type="Proteomes" id="UP000608579">
    <property type="component" value="Unassembled WGS sequence"/>
</dbReference>